<dbReference type="OrthoDB" id="10012075at2759"/>
<dbReference type="InterPro" id="IPR003598">
    <property type="entry name" value="Ig_sub2"/>
</dbReference>
<dbReference type="InterPro" id="IPR013098">
    <property type="entry name" value="Ig_I-set"/>
</dbReference>
<reference evidence="4" key="1">
    <citation type="submission" date="2020-06" db="EMBL/GenBank/DDBJ databases">
        <title>Draft genome of Bugula neritina, a colonial animal packing powerful symbionts and potential medicines.</title>
        <authorList>
            <person name="Rayko M."/>
        </authorList>
    </citation>
    <scope>NUCLEOTIDE SEQUENCE [LARGE SCALE GENOMIC DNA]</scope>
    <source>
        <strain evidence="4">Kwan_BN1</strain>
    </source>
</reference>
<accession>A0A7J7JXX2</accession>
<dbReference type="Proteomes" id="UP000593567">
    <property type="component" value="Unassembled WGS sequence"/>
</dbReference>
<dbReference type="Pfam" id="PF07679">
    <property type="entry name" value="I-set"/>
    <property type="match status" value="1"/>
</dbReference>
<evidence type="ECO:0000256" key="1">
    <source>
        <dbReference type="ARBA" id="ARBA00023157"/>
    </source>
</evidence>
<comment type="caution">
    <text evidence="4">The sequence shown here is derived from an EMBL/GenBank/DDBJ whole genome shotgun (WGS) entry which is preliminary data.</text>
</comment>
<evidence type="ECO:0000259" key="3">
    <source>
        <dbReference type="PROSITE" id="PS50835"/>
    </source>
</evidence>
<dbReference type="InterPro" id="IPR013783">
    <property type="entry name" value="Ig-like_fold"/>
</dbReference>
<keyword evidence="2" id="KW-0393">Immunoglobulin domain</keyword>
<sequence>MTVKEDSALNISCRCVGSPLPQITWNTPQKIGLKTATLYQQTSTTSINSTLVIAAADCIADNGVYTCICENEAGRDSKVVTLTTQCQ</sequence>
<dbReference type="SMART" id="SM00408">
    <property type="entry name" value="IGc2"/>
    <property type="match status" value="1"/>
</dbReference>
<keyword evidence="1" id="KW-1015">Disulfide bond</keyword>
<dbReference type="AlphaFoldDB" id="A0A7J7JXX2"/>
<dbReference type="InterPro" id="IPR036179">
    <property type="entry name" value="Ig-like_dom_sf"/>
</dbReference>
<gene>
    <name evidence="4" type="ORF">EB796_011121</name>
</gene>
<dbReference type="PROSITE" id="PS50835">
    <property type="entry name" value="IG_LIKE"/>
    <property type="match status" value="1"/>
</dbReference>
<dbReference type="EMBL" id="VXIV02001689">
    <property type="protein sequence ID" value="KAF6030584.1"/>
    <property type="molecule type" value="Genomic_DNA"/>
</dbReference>
<proteinExistence type="predicted"/>
<name>A0A7J7JXX2_BUGNE</name>
<keyword evidence="5" id="KW-1185">Reference proteome</keyword>
<dbReference type="FunFam" id="2.60.40.10:FF:000032">
    <property type="entry name" value="palladin isoform X1"/>
    <property type="match status" value="1"/>
</dbReference>
<dbReference type="SUPFAM" id="SSF48726">
    <property type="entry name" value="Immunoglobulin"/>
    <property type="match status" value="1"/>
</dbReference>
<organism evidence="4 5">
    <name type="scientific">Bugula neritina</name>
    <name type="common">Brown bryozoan</name>
    <name type="synonym">Sertularia neritina</name>
    <dbReference type="NCBI Taxonomy" id="10212"/>
    <lineage>
        <taxon>Eukaryota</taxon>
        <taxon>Metazoa</taxon>
        <taxon>Spiralia</taxon>
        <taxon>Lophotrochozoa</taxon>
        <taxon>Bryozoa</taxon>
        <taxon>Gymnolaemata</taxon>
        <taxon>Cheilostomatida</taxon>
        <taxon>Flustrina</taxon>
        <taxon>Buguloidea</taxon>
        <taxon>Bugulidae</taxon>
        <taxon>Bugula</taxon>
    </lineage>
</organism>
<evidence type="ECO:0000256" key="2">
    <source>
        <dbReference type="ARBA" id="ARBA00023319"/>
    </source>
</evidence>
<feature type="domain" description="Ig-like" evidence="3">
    <location>
        <begin position="1"/>
        <end position="83"/>
    </location>
</feature>
<evidence type="ECO:0000313" key="5">
    <source>
        <dbReference type="Proteomes" id="UP000593567"/>
    </source>
</evidence>
<protein>
    <recommendedName>
        <fullName evidence="3">Ig-like domain-containing protein</fullName>
    </recommendedName>
</protein>
<evidence type="ECO:0000313" key="4">
    <source>
        <dbReference type="EMBL" id="KAF6030584.1"/>
    </source>
</evidence>
<dbReference type="Gene3D" id="2.60.40.10">
    <property type="entry name" value="Immunoglobulins"/>
    <property type="match status" value="1"/>
</dbReference>
<dbReference type="InterPro" id="IPR007110">
    <property type="entry name" value="Ig-like_dom"/>
</dbReference>